<dbReference type="EMBL" id="BBNY01000090">
    <property type="protein sequence ID" value="GAL90925.1"/>
    <property type="molecule type" value="Genomic_DNA"/>
</dbReference>
<gene>
    <name evidence="1" type="ORF">JCM19301_3125</name>
    <name evidence="2" type="ORF">JCM19302_800</name>
    <name evidence="3" type="ORF">JCM19538_983</name>
</gene>
<evidence type="ECO:0000313" key="4">
    <source>
        <dbReference type="Proteomes" id="UP000029641"/>
    </source>
</evidence>
<keyword evidence="5" id="KW-1185">Reference proteome</keyword>
<dbReference type="STRING" id="504487.JCM19538_983"/>
<reference evidence="5" key="1">
    <citation type="journal article" date="2014" name="Genome Announc.">
        <title>Draft Genome Sequence of Marine Flavobacterium Jejuia pallidilutea Strain 11shimoA1 and Pigmentation Mutants.</title>
        <authorList>
            <person name="Takatani N."/>
            <person name="Nakanishi M."/>
            <person name="Meirelles P."/>
            <person name="Mino S."/>
            <person name="Suda W."/>
            <person name="Oshima K."/>
            <person name="Hattori M."/>
            <person name="Ohkuma M."/>
            <person name="Hosokawa M."/>
            <person name="Miyashita K."/>
            <person name="Thompson F.L."/>
            <person name="Niwa A."/>
            <person name="Sawabe T."/>
            <person name="Sawabe T."/>
        </authorList>
    </citation>
    <scope>NUCLEOTIDE SEQUENCE [LARGE SCALE GENOMIC DNA]</scope>
    <source>
        <strain evidence="5">JCM 19538</strain>
    </source>
</reference>
<dbReference type="Proteomes" id="UP000029646">
    <property type="component" value="Unassembled WGS sequence"/>
</dbReference>
<sequence>MISVKQTELYPEVLKELNYSFGDVFIFNGFVISEIKSGINLSWKNHGKLIVEDISCYLGTDGSDLVYISNRINSYAVMAVDWLKFFKNNYYLKAYYIVSSSPSSKLNLLVENLFFNSKIQSFNSLFEAVNWAKKGNLEIA</sequence>
<dbReference type="RefSeq" id="WP_042242620.1">
    <property type="nucleotide sequence ID" value="NZ_BBNR01000005.1"/>
</dbReference>
<proteinExistence type="predicted"/>
<organism evidence="1 4">
    <name type="scientific">Jejuia pallidilutea</name>
    <dbReference type="NCBI Taxonomy" id="504487"/>
    <lineage>
        <taxon>Bacteria</taxon>
        <taxon>Pseudomonadati</taxon>
        <taxon>Bacteroidota</taxon>
        <taxon>Flavobacteriia</taxon>
        <taxon>Flavobacteriales</taxon>
        <taxon>Flavobacteriaceae</taxon>
        <taxon>Jejuia</taxon>
    </lineage>
</organism>
<evidence type="ECO:0008006" key="6">
    <source>
        <dbReference type="Google" id="ProtNLM"/>
    </source>
</evidence>
<comment type="caution">
    <text evidence="1">The sequence shown here is derived from an EMBL/GenBank/DDBJ whole genome shotgun (WGS) entry which is preliminary data.</text>
</comment>
<dbReference type="eggNOG" id="ENOG5032Z8T">
    <property type="taxonomic scope" value="Bacteria"/>
</dbReference>
<evidence type="ECO:0000313" key="5">
    <source>
        <dbReference type="Proteomes" id="UP000030184"/>
    </source>
</evidence>
<name>A0A090WGK1_9FLAO</name>
<dbReference type="Proteomes" id="UP000030184">
    <property type="component" value="Unassembled WGS sequence"/>
</dbReference>
<dbReference type="EMBL" id="BBNS01000003">
    <property type="protein sequence ID" value="GAL69905.1"/>
    <property type="molecule type" value="Genomic_DNA"/>
</dbReference>
<dbReference type="OrthoDB" id="1144611at2"/>
<dbReference type="EMBL" id="BBNR01000005">
    <property type="protein sequence ID" value="GAL66647.1"/>
    <property type="molecule type" value="Genomic_DNA"/>
</dbReference>
<evidence type="ECO:0000313" key="1">
    <source>
        <dbReference type="EMBL" id="GAL66647.1"/>
    </source>
</evidence>
<evidence type="ECO:0000313" key="3">
    <source>
        <dbReference type="EMBL" id="GAL90925.1"/>
    </source>
</evidence>
<accession>A0A090WGK1</accession>
<evidence type="ECO:0000313" key="2">
    <source>
        <dbReference type="EMBL" id="GAL69905.1"/>
    </source>
</evidence>
<protein>
    <recommendedName>
        <fullName evidence="6">STAS/SEC14 domain-containing protein</fullName>
    </recommendedName>
</protein>
<dbReference type="Proteomes" id="UP000029641">
    <property type="component" value="Unassembled WGS sequence"/>
</dbReference>
<dbReference type="AlphaFoldDB" id="A0A090WGK1"/>